<dbReference type="eggNOG" id="ENOG5032V40">
    <property type="taxonomic scope" value="Bacteria"/>
</dbReference>
<name>C0ERG4_NEIFL</name>
<dbReference type="Proteomes" id="UP000004457">
    <property type="component" value="Unassembled WGS sequence"/>
</dbReference>
<sequence>MHETCHAAGKGEAFVFAVAFVGQFDVHAVVQEGKFADAFGKDVEAVFDVAEGFRAGEEAHGRAFFVGIADNLQRLFGFAAYEADEVFFAVAVDGQRYPVGQCVDDGYAHAVQAAGDFVAVVVEFAACVQDGHDDFGGGAAFFRMDAGRHAAAVVGDADGIVGMDGYGDFVAMSGERFVNGVVEYLEHHVMQAATVLRVADIHTRAFAYRFQAFEHLDAVGAVFFVFLVSHGLFLLNFKEFFRARNEMSNGRGGCVPKGQNNRQLYLILLEYSAF</sequence>
<keyword evidence="1" id="KW-0812">Transmembrane</keyword>
<dbReference type="AlphaFoldDB" id="C0ERG4"/>
<evidence type="ECO:0000313" key="2">
    <source>
        <dbReference type="EMBL" id="EEG32374.1"/>
    </source>
</evidence>
<organism evidence="2 3">
    <name type="scientific">Neisseria flavescens NRL30031/H210</name>
    <dbReference type="NCBI Taxonomy" id="546264"/>
    <lineage>
        <taxon>Bacteria</taxon>
        <taxon>Pseudomonadati</taxon>
        <taxon>Pseudomonadota</taxon>
        <taxon>Betaproteobacteria</taxon>
        <taxon>Neisseriales</taxon>
        <taxon>Neisseriaceae</taxon>
        <taxon>Neisseria</taxon>
    </lineage>
</organism>
<accession>C0ERG4</accession>
<dbReference type="EMBL" id="ACEN01000114">
    <property type="protein sequence ID" value="EEG32374.1"/>
    <property type="molecule type" value="Genomic_DNA"/>
</dbReference>
<proteinExistence type="predicted"/>
<keyword evidence="1" id="KW-1133">Transmembrane helix</keyword>
<gene>
    <name evidence="2" type="ORF">NEIFLAOT_02566</name>
</gene>
<reference evidence="2 3" key="1">
    <citation type="submission" date="2009-01" db="EMBL/GenBank/DDBJ databases">
        <authorList>
            <person name="Fulton L."/>
            <person name="Clifton S."/>
            <person name="Chinwalla A.T."/>
            <person name="Mitreva M."/>
            <person name="Sodergren E."/>
            <person name="Weinstock G."/>
            <person name="Clifton S."/>
            <person name="Dooling D.J."/>
            <person name="Fulton B."/>
            <person name="Minx P."/>
            <person name="Pepin K.H."/>
            <person name="Johnson M."/>
            <person name="Bhonagiri V."/>
            <person name="Nash W.E."/>
            <person name="Mardis E.R."/>
            <person name="Wilson R.K."/>
        </authorList>
    </citation>
    <scope>NUCLEOTIDE SEQUENCE [LARGE SCALE GENOMIC DNA]</scope>
    <source>
        <strain evidence="2 3">NRL30031/H210</strain>
    </source>
</reference>
<keyword evidence="1" id="KW-0472">Membrane</keyword>
<evidence type="ECO:0000313" key="3">
    <source>
        <dbReference type="Proteomes" id="UP000004457"/>
    </source>
</evidence>
<feature type="transmembrane region" description="Helical" evidence="1">
    <location>
        <begin position="218"/>
        <end position="237"/>
    </location>
</feature>
<comment type="caution">
    <text evidence="2">The sequence shown here is derived from an EMBL/GenBank/DDBJ whole genome shotgun (WGS) entry which is preliminary data.</text>
</comment>
<keyword evidence="3" id="KW-1185">Reference proteome</keyword>
<protein>
    <submittedName>
        <fullName evidence="2">Uncharacterized protein</fullName>
    </submittedName>
</protein>
<evidence type="ECO:0000256" key="1">
    <source>
        <dbReference type="SAM" id="Phobius"/>
    </source>
</evidence>